<dbReference type="Proteomes" id="UP000007305">
    <property type="component" value="Chromosome 6"/>
</dbReference>
<dbReference type="AlphaFoldDB" id="A0A804PZP6"/>
<dbReference type="InterPro" id="IPR046347">
    <property type="entry name" value="bZIP_sf"/>
</dbReference>
<evidence type="ECO:0000256" key="3">
    <source>
        <dbReference type="SAM" id="MobiDB-lite"/>
    </source>
</evidence>
<evidence type="ECO:0000256" key="1">
    <source>
        <dbReference type="ARBA" id="ARBA00023015"/>
    </source>
</evidence>
<keyword evidence="6" id="KW-1185">Reference proteome</keyword>
<reference evidence="5" key="2">
    <citation type="submission" date="2019-07" db="EMBL/GenBank/DDBJ databases">
        <authorList>
            <person name="Seetharam A."/>
            <person name="Woodhouse M."/>
            <person name="Cannon E."/>
        </authorList>
    </citation>
    <scope>NUCLEOTIDE SEQUENCE [LARGE SCALE GENOMIC DNA]</scope>
    <source>
        <strain evidence="5">cv. B73</strain>
    </source>
</reference>
<sequence>MHRQPSPHAFSSSGSWAEQGAGGYRHGRDGATFLLPELLQRSPNPSSKSSSAATFVPPLAAAHGGGVAAPFGMAPLGVAAADEARFCMTPWSAAAHFENWGDSGIVVTSPLAETASTDVDMGGGGAMAQSVDGHDNSLPACKVEPRDHKAQRRLAQNREAARKSRMRKKFYCTMLSLFPLARSLKHCANSLCRRTLWSWKTAGPSCPILSRSFKGQGSRGCSLQVDAPEIMDAPLEVRWRSTWSTRGGWTSTSTT</sequence>
<dbReference type="PROSITE" id="PS00036">
    <property type="entry name" value="BZIP_BASIC"/>
    <property type="match status" value="1"/>
</dbReference>
<dbReference type="OrthoDB" id="2015618at2759"/>
<gene>
    <name evidence="5" type="primary">FEA4</name>
</gene>
<evidence type="ECO:0000313" key="5">
    <source>
        <dbReference type="EnsemblPlants" id="Zm00001eb280500_P005"/>
    </source>
</evidence>
<accession>A0A804PZP6</accession>
<dbReference type="Gramene" id="Zm00001eb280500_T005">
    <property type="protein sequence ID" value="Zm00001eb280500_P005"/>
    <property type="gene ID" value="Zm00001eb280500"/>
</dbReference>
<name>A0A804PZP6_MAIZE</name>
<proteinExistence type="predicted"/>
<feature type="domain" description="BZIP" evidence="4">
    <location>
        <begin position="152"/>
        <end position="167"/>
    </location>
</feature>
<dbReference type="EnsemblPlants" id="Zm00001eb280500_T005">
    <property type="protein sequence ID" value="Zm00001eb280500_P005"/>
    <property type="gene ID" value="Zm00001eb280500"/>
</dbReference>
<dbReference type="GO" id="GO:0003700">
    <property type="term" value="F:DNA-binding transcription factor activity"/>
    <property type="evidence" value="ECO:0007669"/>
    <property type="project" value="InterPro"/>
</dbReference>
<protein>
    <submittedName>
        <fullName evidence="5">Fasciated Ear4</fullName>
    </submittedName>
</protein>
<reference evidence="5" key="3">
    <citation type="submission" date="2021-05" db="UniProtKB">
        <authorList>
            <consortium name="EnsemblPlants"/>
        </authorList>
    </citation>
    <scope>IDENTIFICATION</scope>
    <source>
        <strain evidence="5">cv. B73</strain>
    </source>
</reference>
<evidence type="ECO:0000313" key="6">
    <source>
        <dbReference type="Proteomes" id="UP000007305"/>
    </source>
</evidence>
<evidence type="ECO:0000256" key="2">
    <source>
        <dbReference type="ARBA" id="ARBA00023163"/>
    </source>
</evidence>
<dbReference type="Pfam" id="PF00170">
    <property type="entry name" value="bZIP_1"/>
    <property type="match status" value="1"/>
</dbReference>
<organism evidence="5 6">
    <name type="scientific">Zea mays</name>
    <name type="common">Maize</name>
    <dbReference type="NCBI Taxonomy" id="4577"/>
    <lineage>
        <taxon>Eukaryota</taxon>
        <taxon>Viridiplantae</taxon>
        <taxon>Streptophyta</taxon>
        <taxon>Embryophyta</taxon>
        <taxon>Tracheophyta</taxon>
        <taxon>Spermatophyta</taxon>
        <taxon>Magnoliopsida</taxon>
        <taxon>Liliopsida</taxon>
        <taxon>Poales</taxon>
        <taxon>Poaceae</taxon>
        <taxon>PACMAD clade</taxon>
        <taxon>Panicoideae</taxon>
        <taxon>Andropogonodae</taxon>
        <taxon>Andropogoneae</taxon>
        <taxon>Tripsacinae</taxon>
        <taxon>Zea</taxon>
    </lineage>
</organism>
<feature type="region of interest" description="Disordered" evidence="3">
    <location>
        <begin position="1"/>
        <end position="28"/>
    </location>
</feature>
<dbReference type="Gene3D" id="1.20.5.170">
    <property type="match status" value="1"/>
</dbReference>
<evidence type="ECO:0000259" key="4">
    <source>
        <dbReference type="PROSITE" id="PS00036"/>
    </source>
</evidence>
<dbReference type="InterPro" id="IPR004827">
    <property type="entry name" value="bZIP"/>
</dbReference>
<keyword evidence="2" id="KW-0804">Transcription</keyword>
<keyword evidence="1" id="KW-0805">Transcription regulation</keyword>
<dbReference type="SUPFAM" id="SSF57959">
    <property type="entry name" value="Leucine zipper domain"/>
    <property type="match status" value="1"/>
</dbReference>
<reference evidence="6" key="1">
    <citation type="journal article" date="2009" name="Science">
        <title>The B73 maize genome: complexity, diversity, and dynamics.</title>
        <authorList>
            <person name="Schnable P.S."/>
            <person name="Ware D."/>
            <person name="Fulton R.S."/>
            <person name="Stein J.C."/>
            <person name="Wei F."/>
            <person name="Pasternak S."/>
            <person name="Liang C."/>
            <person name="Zhang J."/>
            <person name="Fulton L."/>
            <person name="Graves T.A."/>
            <person name="Minx P."/>
            <person name="Reily A.D."/>
            <person name="Courtney L."/>
            <person name="Kruchowski S.S."/>
            <person name="Tomlinson C."/>
            <person name="Strong C."/>
            <person name="Delehaunty K."/>
            <person name="Fronick C."/>
            <person name="Courtney B."/>
            <person name="Rock S.M."/>
            <person name="Belter E."/>
            <person name="Du F."/>
            <person name="Kim K."/>
            <person name="Abbott R.M."/>
            <person name="Cotton M."/>
            <person name="Levy A."/>
            <person name="Marchetto P."/>
            <person name="Ochoa K."/>
            <person name="Jackson S.M."/>
            <person name="Gillam B."/>
            <person name="Chen W."/>
            <person name="Yan L."/>
            <person name="Higginbotham J."/>
            <person name="Cardenas M."/>
            <person name="Waligorski J."/>
            <person name="Applebaum E."/>
            <person name="Phelps L."/>
            <person name="Falcone J."/>
            <person name="Kanchi K."/>
            <person name="Thane T."/>
            <person name="Scimone A."/>
            <person name="Thane N."/>
            <person name="Henke J."/>
            <person name="Wang T."/>
            <person name="Ruppert J."/>
            <person name="Shah N."/>
            <person name="Rotter K."/>
            <person name="Hodges J."/>
            <person name="Ingenthron E."/>
            <person name="Cordes M."/>
            <person name="Kohlberg S."/>
            <person name="Sgro J."/>
            <person name="Delgado B."/>
            <person name="Mead K."/>
            <person name="Chinwalla A."/>
            <person name="Leonard S."/>
            <person name="Crouse K."/>
            <person name="Collura K."/>
            <person name="Kudrna D."/>
            <person name="Currie J."/>
            <person name="He R."/>
            <person name="Angelova A."/>
            <person name="Rajasekar S."/>
            <person name="Mueller T."/>
            <person name="Lomeli R."/>
            <person name="Scara G."/>
            <person name="Ko A."/>
            <person name="Delaney K."/>
            <person name="Wissotski M."/>
            <person name="Lopez G."/>
            <person name="Campos D."/>
            <person name="Braidotti M."/>
            <person name="Ashley E."/>
            <person name="Golser W."/>
            <person name="Kim H."/>
            <person name="Lee S."/>
            <person name="Lin J."/>
            <person name="Dujmic Z."/>
            <person name="Kim W."/>
            <person name="Talag J."/>
            <person name="Zuccolo A."/>
            <person name="Fan C."/>
            <person name="Sebastian A."/>
            <person name="Kramer M."/>
            <person name="Spiegel L."/>
            <person name="Nascimento L."/>
            <person name="Zutavern T."/>
            <person name="Miller B."/>
            <person name="Ambroise C."/>
            <person name="Muller S."/>
            <person name="Spooner W."/>
            <person name="Narechania A."/>
            <person name="Ren L."/>
            <person name="Wei S."/>
            <person name="Kumari S."/>
            <person name="Faga B."/>
            <person name="Levy M.J."/>
            <person name="McMahan L."/>
            <person name="Van Buren P."/>
            <person name="Vaughn M.W."/>
            <person name="Ying K."/>
            <person name="Yeh C.-T."/>
            <person name="Emrich S.J."/>
            <person name="Jia Y."/>
            <person name="Kalyanaraman A."/>
            <person name="Hsia A.-P."/>
            <person name="Barbazuk W.B."/>
            <person name="Baucom R.S."/>
            <person name="Brutnell T.P."/>
            <person name="Carpita N.C."/>
            <person name="Chaparro C."/>
            <person name="Chia J.-M."/>
            <person name="Deragon J.-M."/>
            <person name="Estill J.C."/>
            <person name="Fu Y."/>
            <person name="Jeddeloh J.A."/>
            <person name="Han Y."/>
            <person name="Lee H."/>
            <person name="Li P."/>
            <person name="Lisch D.R."/>
            <person name="Liu S."/>
            <person name="Liu Z."/>
            <person name="Nagel D.H."/>
            <person name="McCann M.C."/>
            <person name="SanMiguel P."/>
            <person name="Myers A.M."/>
            <person name="Nettleton D."/>
            <person name="Nguyen J."/>
            <person name="Penning B.W."/>
            <person name="Ponnala L."/>
            <person name="Schneider K.L."/>
            <person name="Schwartz D.C."/>
            <person name="Sharma A."/>
            <person name="Soderlund C."/>
            <person name="Springer N.M."/>
            <person name="Sun Q."/>
            <person name="Wang H."/>
            <person name="Waterman M."/>
            <person name="Westerman R."/>
            <person name="Wolfgruber T.K."/>
            <person name="Yang L."/>
            <person name="Yu Y."/>
            <person name="Zhang L."/>
            <person name="Zhou S."/>
            <person name="Zhu Q."/>
            <person name="Bennetzen J.L."/>
            <person name="Dawe R.K."/>
            <person name="Jiang J."/>
            <person name="Jiang N."/>
            <person name="Presting G.G."/>
            <person name="Wessler S.R."/>
            <person name="Aluru S."/>
            <person name="Martienssen R.A."/>
            <person name="Clifton S.W."/>
            <person name="McCombie W.R."/>
            <person name="Wing R.A."/>
            <person name="Wilson R.K."/>
        </authorList>
    </citation>
    <scope>NUCLEOTIDE SEQUENCE [LARGE SCALE GENOMIC DNA]</scope>
    <source>
        <strain evidence="6">cv. B73</strain>
    </source>
</reference>